<dbReference type="EMBL" id="CAJJDP010000056">
    <property type="protein sequence ID" value="CAD8170805.1"/>
    <property type="molecule type" value="Genomic_DNA"/>
</dbReference>
<accession>A0A8S1V1K1</accession>
<evidence type="ECO:0000256" key="1">
    <source>
        <dbReference type="SAM" id="Coils"/>
    </source>
</evidence>
<sequence length="619" mass="71800">MSALRVVLLGILGHGKTYLFNKITNATEPVTYGGNSVTKQIVIGQAAHGEFEVVDTPGFDAQEDKLLHAAGVIAALAQGEVNRILIVIKCERTDIMIKNIKKIIEPISRYKDLITFIVTYWDEQQRSIQQHYKSQESQSKQELEAKQQIEAAIKKNYNISSVIFSSSQDDPIIITKQITNIILSSKFAKIHFSESEIFCKFDILSISQESELQLTNSILEIKKNFRNDSKLFLNFIETLKLDDKDLIEKLHFISLYIKSYANEYIEDFEKKYANYMNETYNTDGVNIRYLYHIYLKKELQMDLEQVIKKAQAKMKQSQNHCFNWIKQCPYCGLVWIKVIGCDSETTCGNRVNNYLDDLLIGPQKQQSFKVIKNDDSIHIETIHKEKDENKLISQQNLDICQILGDSLKNDPEFKYISALNNVNKGLISHVFGESRFKYYVENIDEVVQETMIIEFKHLLRKAILLSNEHGKVEVKDQKSLGCGRKIVWKDLPPLTGPLLQELLSSELLDYFNDKEQLLKDEADDITKELERTYKNLVNQAINEQQKSIRTIQKLETMTPTMNDEETQKQKQQSENLQKNYQNHIENTKREQNNIKEKYNNNSSIIQILKQWIFSSNDSQ</sequence>
<name>A0A8S1V1K1_PAROT</name>
<dbReference type="InterPro" id="IPR006073">
    <property type="entry name" value="GTP-bd"/>
</dbReference>
<comment type="caution">
    <text evidence="3">The sequence shown here is derived from an EMBL/GenBank/DDBJ whole genome shotgun (WGS) entry which is preliminary data.</text>
</comment>
<organism evidence="3 4">
    <name type="scientific">Paramecium octaurelia</name>
    <dbReference type="NCBI Taxonomy" id="43137"/>
    <lineage>
        <taxon>Eukaryota</taxon>
        <taxon>Sar</taxon>
        <taxon>Alveolata</taxon>
        <taxon>Ciliophora</taxon>
        <taxon>Intramacronucleata</taxon>
        <taxon>Oligohymenophorea</taxon>
        <taxon>Peniculida</taxon>
        <taxon>Parameciidae</taxon>
        <taxon>Paramecium</taxon>
    </lineage>
</organism>
<dbReference type="Proteomes" id="UP000683925">
    <property type="component" value="Unassembled WGS sequence"/>
</dbReference>
<dbReference type="Pfam" id="PF01926">
    <property type="entry name" value="MMR_HSR1"/>
    <property type="match status" value="1"/>
</dbReference>
<evidence type="ECO:0000259" key="2">
    <source>
        <dbReference type="Pfam" id="PF01926"/>
    </source>
</evidence>
<keyword evidence="4" id="KW-1185">Reference proteome</keyword>
<reference evidence="3" key="1">
    <citation type="submission" date="2021-01" db="EMBL/GenBank/DDBJ databases">
        <authorList>
            <consortium name="Genoscope - CEA"/>
            <person name="William W."/>
        </authorList>
    </citation>
    <scope>NUCLEOTIDE SEQUENCE</scope>
</reference>
<dbReference type="OrthoDB" id="8954335at2759"/>
<evidence type="ECO:0000313" key="3">
    <source>
        <dbReference type="EMBL" id="CAD8170805.1"/>
    </source>
</evidence>
<evidence type="ECO:0000313" key="4">
    <source>
        <dbReference type="Proteomes" id="UP000683925"/>
    </source>
</evidence>
<dbReference type="OMA" id="CFNWIKQ"/>
<proteinExistence type="predicted"/>
<dbReference type="GO" id="GO:0005525">
    <property type="term" value="F:GTP binding"/>
    <property type="evidence" value="ECO:0007669"/>
    <property type="project" value="InterPro"/>
</dbReference>
<keyword evidence="1" id="KW-0175">Coiled coil</keyword>
<dbReference type="AlphaFoldDB" id="A0A8S1V1K1"/>
<feature type="domain" description="G" evidence="2">
    <location>
        <begin position="5"/>
        <end position="105"/>
    </location>
</feature>
<protein>
    <recommendedName>
        <fullName evidence="2">G domain-containing protein</fullName>
    </recommendedName>
</protein>
<feature type="coiled-coil region" evidence="1">
    <location>
        <begin position="519"/>
        <end position="597"/>
    </location>
</feature>
<gene>
    <name evidence="3" type="ORF">POCTA_138.1.T0570062</name>
</gene>